<dbReference type="EMBL" id="MHOQ01000009">
    <property type="protein sequence ID" value="OGZ67247.1"/>
    <property type="molecule type" value="Genomic_DNA"/>
</dbReference>
<name>A0A1G2HXQ2_9BACT</name>
<dbReference type="AlphaFoldDB" id="A0A1G2HXQ2"/>
<evidence type="ECO:0000259" key="1">
    <source>
        <dbReference type="Pfam" id="PF13847"/>
    </source>
</evidence>
<comment type="caution">
    <text evidence="2">The sequence shown here is derived from an EMBL/GenBank/DDBJ whole genome shotgun (WGS) entry which is preliminary data.</text>
</comment>
<proteinExistence type="predicted"/>
<accession>A0A1G2HXQ2</accession>
<reference evidence="2 3" key="1">
    <citation type="journal article" date="2016" name="Nat. Commun.">
        <title>Thousands of microbial genomes shed light on interconnected biogeochemical processes in an aquifer system.</title>
        <authorList>
            <person name="Anantharaman K."/>
            <person name="Brown C.T."/>
            <person name="Hug L.A."/>
            <person name="Sharon I."/>
            <person name="Castelle C.J."/>
            <person name="Probst A.J."/>
            <person name="Thomas B.C."/>
            <person name="Singh A."/>
            <person name="Wilkins M.J."/>
            <person name="Karaoz U."/>
            <person name="Brodie E.L."/>
            <person name="Williams K.H."/>
            <person name="Hubbard S.S."/>
            <person name="Banfield J.F."/>
        </authorList>
    </citation>
    <scope>NUCLEOTIDE SEQUENCE [LARGE SCALE GENOMIC DNA]</scope>
</reference>
<dbReference type="InterPro" id="IPR025714">
    <property type="entry name" value="Methyltranfer_dom"/>
</dbReference>
<dbReference type="Pfam" id="PF13847">
    <property type="entry name" value="Methyltransf_31"/>
    <property type="match status" value="1"/>
</dbReference>
<sequence length="155" mass="17182">MLVAEFGCGSAVFTIALAKKLSKGKVYALDIQEEKLSALKGKMSHENINNFDIILCDLEKPKGSSLHNNFLDIVLIPNILFQAENKYGIIEEGVRILKSGGQLLIIDWLKQGPFSPKTGMISPQEIKKIANTLGLLLKKEFAAGDYHYGLLFMKE</sequence>
<dbReference type="SUPFAM" id="SSF53335">
    <property type="entry name" value="S-adenosyl-L-methionine-dependent methyltransferases"/>
    <property type="match status" value="1"/>
</dbReference>
<organism evidence="2 3">
    <name type="scientific">Candidatus Staskawiczbacteria bacterium RIFCSPHIGHO2_02_FULL_33_16</name>
    <dbReference type="NCBI Taxonomy" id="1802204"/>
    <lineage>
        <taxon>Bacteria</taxon>
        <taxon>Candidatus Staskawicziibacteriota</taxon>
    </lineage>
</organism>
<evidence type="ECO:0000313" key="2">
    <source>
        <dbReference type="EMBL" id="OGZ67247.1"/>
    </source>
</evidence>
<dbReference type="Gene3D" id="3.40.50.150">
    <property type="entry name" value="Vaccinia Virus protein VP39"/>
    <property type="match status" value="1"/>
</dbReference>
<dbReference type="InterPro" id="IPR029063">
    <property type="entry name" value="SAM-dependent_MTases_sf"/>
</dbReference>
<dbReference type="CDD" id="cd02440">
    <property type="entry name" value="AdoMet_MTases"/>
    <property type="match status" value="1"/>
</dbReference>
<evidence type="ECO:0000313" key="3">
    <source>
        <dbReference type="Proteomes" id="UP000179183"/>
    </source>
</evidence>
<dbReference type="Proteomes" id="UP000179183">
    <property type="component" value="Unassembled WGS sequence"/>
</dbReference>
<protein>
    <recommendedName>
        <fullName evidence="1">Methyltransferase domain-containing protein</fullName>
    </recommendedName>
</protein>
<gene>
    <name evidence="2" type="ORF">A3D34_00345</name>
</gene>
<feature type="domain" description="Methyltransferase" evidence="1">
    <location>
        <begin position="5"/>
        <end position="108"/>
    </location>
</feature>